<dbReference type="AlphaFoldDB" id="A0A4Q1CEC2"/>
<evidence type="ECO:0000256" key="2">
    <source>
        <dbReference type="SAM" id="Phobius"/>
    </source>
</evidence>
<accession>A0A4Q1CEC2</accession>
<organism evidence="3 4">
    <name type="scientific">Lacibacter luteus</name>
    <dbReference type="NCBI Taxonomy" id="2508719"/>
    <lineage>
        <taxon>Bacteria</taxon>
        <taxon>Pseudomonadati</taxon>
        <taxon>Bacteroidota</taxon>
        <taxon>Chitinophagia</taxon>
        <taxon>Chitinophagales</taxon>
        <taxon>Chitinophagaceae</taxon>
        <taxon>Lacibacter</taxon>
    </lineage>
</organism>
<evidence type="ECO:0000256" key="1">
    <source>
        <dbReference type="SAM" id="MobiDB-lite"/>
    </source>
</evidence>
<comment type="caution">
    <text evidence="3">The sequence shown here is derived from an EMBL/GenBank/DDBJ whole genome shotgun (WGS) entry which is preliminary data.</text>
</comment>
<feature type="compositionally biased region" description="Gly residues" evidence="1">
    <location>
        <begin position="179"/>
        <end position="190"/>
    </location>
</feature>
<feature type="region of interest" description="Disordered" evidence="1">
    <location>
        <begin position="67"/>
        <end position="214"/>
    </location>
</feature>
<protein>
    <recommendedName>
        <fullName evidence="5">Energy transducer TonB</fullName>
    </recommendedName>
</protein>
<keyword evidence="2" id="KW-0812">Transmembrane</keyword>
<feature type="compositionally biased region" description="Low complexity" evidence="1">
    <location>
        <begin position="76"/>
        <end position="95"/>
    </location>
</feature>
<keyword evidence="4" id="KW-1185">Reference proteome</keyword>
<proteinExistence type="predicted"/>
<evidence type="ECO:0008006" key="5">
    <source>
        <dbReference type="Google" id="ProtNLM"/>
    </source>
</evidence>
<gene>
    <name evidence="3" type="ORF">ESA94_19270</name>
</gene>
<keyword evidence="2" id="KW-1133">Transmembrane helix</keyword>
<evidence type="ECO:0000313" key="3">
    <source>
        <dbReference type="EMBL" id="RXK58153.1"/>
    </source>
</evidence>
<dbReference type="EMBL" id="SDHW01000007">
    <property type="protein sequence ID" value="RXK58153.1"/>
    <property type="molecule type" value="Genomic_DNA"/>
</dbReference>
<name>A0A4Q1CEC2_9BACT</name>
<dbReference type="OrthoDB" id="676306at2"/>
<keyword evidence="2" id="KW-0472">Membrane</keyword>
<dbReference type="Proteomes" id="UP000290204">
    <property type="component" value="Unassembled WGS sequence"/>
</dbReference>
<dbReference type="RefSeq" id="WP_129132582.1">
    <property type="nucleotide sequence ID" value="NZ_SDHW01000007.1"/>
</dbReference>
<sequence>MNQAITMSATDNQKNVKAAAVTIVVHGVLLFLFFIITIAMAVPAPPPKPEEGIEVNLGNSDIGFGDIEPMVPGDPAPEVAQEEAAPQQQIEQPVQETEKEVSERDDPETPEINKPATVTKPTKVIPKENPPVTSPKPATTTVANPKPAPPQKPKAVYGGGTGTGGNNSDTYNNSRNQGIAGGTGNQGKPGGNPNSDNYNGNGGTGTSGGPRVTSGNRKIIKYYSFSGDLDKATIYAIIKVSPEGRGTFVRIGPRSTSYSQAYATAITEYLRNIQFDKTEQESTVTVQFNFKVND</sequence>
<feature type="compositionally biased region" description="Polar residues" evidence="1">
    <location>
        <begin position="166"/>
        <end position="177"/>
    </location>
</feature>
<reference evidence="3 4" key="1">
    <citation type="submission" date="2019-01" db="EMBL/GenBank/DDBJ databases">
        <title>Lacibacter sp. strain TTM-7.</title>
        <authorList>
            <person name="Chen W.-M."/>
        </authorList>
    </citation>
    <scope>NUCLEOTIDE SEQUENCE [LARGE SCALE GENOMIC DNA]</scope>
    <source>
        <strain evidence="3 4">TTM-7</strain>
    </source>
</reference>
<feature type="transmembrane region" description="Helical" evidence="2">
    <location>
        <begin position="20"/>
        <end position="42"/>
    </location>
</feature>
<evidence type="ECO:0000313" key="4">
    <source>
        <dbReference type="Proteomes" id="UP000290204"/>
    </source>
</evidence>